<dbReference type="EMBL" id="FPAA01000002">
    <property type="protein sequence ID" value="SFS44768.1"/>
    <property type="molecule type" value="Genomic_DNA"/>
</dbReference>
<dbReference type="AlphaFoldDB" id="A0A1I6PXE3"/>
<accession>A0A1I6PXE3</accession>
<dbReference type="RefSeq" id="WP_091834020.1">
    <property type="nucleotide sequence ID" value="NZ_FPAA01000002.1"/>
</dbReference>
<protein>
    <submittedName>
        <fullName evidence="1">Uncharacterized protein</fullName>
    </submittedName>
</protein>
<dbReference type="OrthoDB" id="2991087at2"/>
<sequence>METMKLSTLILTVSPELYELLRDVELDSEVIVSNIQAINREDVSEIIVQAIEHHHCPPYH</sequence>
<organism evidence="1 2">
    <name type="scientific">Marininema halotolerans</name>
    <dbReference type="NCBI Taxonomy" id="1155944"/>
    <lineage>
        <taxon>Bacteria</taxon>
        <taxon>Bacillati</taxon>
        <taxon>Bacillota</taxon>
        <taxon>Bacilli</taxon>
        <taxon>Bacillales</taxon>
        <taxon>Thermoactinomycetaceae</taxon>
        <taxon>Marininema</taxon>
    </lineage>
</organism>
<name>A0A1I6PXE3_9BACL</name>
<proteinExistence type="predicted"/>
<reference evidence="2" key="1">
    <citation type="submission" date="2016-10" db="EMBL/GenBank/DDBJ databases">
        <authorList>
            <person name="Varghese N."/>
            <person name="Submissions S."/>
        </authorList>
    </citation>
    <scope>NUCLEOTIDE SEQUENCE [LARGE SCALE GENOMIC DNA]</scope>
    <source>
        <strain evidence="2">DSM 45789</strain>
    </source>
</reference>
<gene>
    <name evidence="1" type="ORF">SAMN05444972_102195</name>
</gene>
<evidence type="ECO:0000313" key="1">
    <source>
        <dbReference type="EMBL" id="SFS44768.1"/>
    </source>
</evidence>
<keyword evidence="2" id="KW-1185">Reference proteome</keyword>
<dbReference type="Proteomes" id="UP000198660">
    <property type="component" value="Unassembled WGS sequence"/>
</dbReference>
<evidence type="ECO:0000313" key="2">
    <source>
        <dbReference type="Proteomes" id="UP000198660"/>
    </source>
</evidence>